<feature type="compositionally biased region" description="Basic residues" evidence="8">
    <location>
        <begin position="406"/>
        <end position="416"/>
    </location>
</feature>
<evidence type="ECO:0000256" key="6">
    <source>
        <dbReference type="PROSITE-ProRule" id="PRU00175"/>
    </source>
</evidence>
<dbReference type="PROSITE" id="PS50089">
    <property type="entry name" value="ZF_RING_2"/>
    <property type="match status" value="1"/>
</dbReference>
<feature type="region of interest" description="Disordered" evidence="8">
    <location>
        <begin position="343"/>
        <end position="443"/>
    </location>
</feature>
<keyword evidence="2" id="KW-0479">Metal-binding</keyword>
<dbReference type="Pfam" id="PF00628">
    <property type="entry name" value="PHD"/>
    <property type="match status" value="1"/>
</dbReference>
<evidence type="ECO:0000256" key="8">
    <source>
        <dbReference type="SAM" id="MobiDB-lite"/>
    </source>
</evidence>
<dbReference type="SUPFAM" id="SSF57903">
    <property type="entry name" value="FYVE/PHD zinc finger"/>
    <property type="match status" value="1"/>
</dbReference>
<dbReference type="AlphaFoldDB" id="A0AAD5WUX0"/>
<dbReference type="InterPro" id="IPR001965">
    <property type="entry name" value="Znf_PHD"/>
</dbReference>
<dbReference type="InterPro" id="IPR011011">
    <property type="entry name" value="Znf_FYVE_PHD"/>
</dbReference>
<name>A0AAD5WUX0_9PEZI</name>
<dbReference type="InterPro" id="IPR019787">
    <property type="entry name" value="Znf_PHD-finger"/>
</dbReference>
<evidence type="ECO:0000256" key="1">
    <source>
        <dbReference type="ARBA" id="ARBA00004906"/>
    </source>
</evidence>
<comment type="pathway">
    <text evidence="1">Protein modification; protein ubiquitination.</text>
</comment>
<keyword evidence="5" id="KW-0862">Zinc</keyword>
<dbReference type="PROSITE" id="PS01359">
    <property type="entry name" value="ZF_PHD_1"/>
    <property type="match status" value="1"/>
</dbReference>
<proteinExistence type="predicted"/>
<dbReference type="EMBL" id="JAKWBI020000028">
    <property type="protein sequence ID" value="KAJ2905593.1"/>
    <property type="molecule type" value="Genomic_DNA"/>
</dbReference>
<evidence type="ECO:0000313" key="11">
    <source>
        <dbReference type="EMBL" id="KAJ2905593.1"/>
    </source>
</evidence>
<protein>
    <recommendedName>
        <fullName evidence="13">PHD and RING finger domain-containing protein</fullName>
    </recommendedName>
</protein>
<evidence type="ECO:0000256" key="7">
    <source>
        <dbReference type="SAM" id="Coils"/>
    </source>
</evidence>
<feature type="compositionally biased region" description="Low complexity" evidence="8">
    <location>
        <begin position="429"/>
        <end position="443"/>
    </location>
</feature>
<dbReference type="PROSITE" id="PS50016">
    <property type="entry name" value="ZF_PHD_2"/>
    <property type="match status" value="1"/>
</dbReference>
<evidence type="ECO:0000256" key="5">
    <source>
        <dbReference type="ARBA" id="ARBA00022833"/>
    </source>
</evidence>
<dbReference type="PANTHER" id="PTHR12618:SF20">
    <property type="entry name" value="PHD AND RING FINGER DOMAIN-CONTAINING PROTEIN 1"/>
    <property type="match status" value="1"/>
</dbReference>
<evidence type="ECO:0008006" key="13">
    <source>
        <dbReference type="Google" id="ProtNLM"/>
    </source>
</evidence>
<dbReference type="GO" id="GO:0008270">
    <property type="term" value="F:zinc ion binding"/>
    <property type="evidence" value="ECO:0007669"/>
    <property type="project" value="UniProtKB-KW"/>
</dbReference>
<feature type="region of interest" description="Disordered" evidence="8">
    <location>
        <begin position="484"/>
        <end position="623"/>
    </location>
</feature>
<organism evidence="11 12">
    <name type="scientific">Zalerion maritima</name>
    <dbReference type="NCBI Taxonomy" id="339359"/>
    <lineage>
        <taxon>Eukaryota</taxon>
        <taxon>Fungi</taxon>
        <taxon>Dikarya</taxon>
        <taxon>Ascomycota</taxon>
        <taxon>Pezizomycotina</taxon>
        <taxon>Sordariomycetes</taxon>
        <taxon>Lulworthiomycetidae</taxon>
        <taxon>Lulworthiales</taxon>
        <taxon>Lulworthiaceae</taxon>
        <taxon>Zalerion</taxon>
    </lineage>
</organism>
<feature type="compositionally biased region" description="Basic and acidic residues" evidence="8">
    <location>
        <begin position="360"/>
        <end position="385"/>
    </location>
</feature>
<dbReference type="InterPro" id="IPR001841">
    <property type="entry name" value="Znf_RING"/>
</dbReference>
<sequence>MTDSAEQCIICLENLDGGPPDPSASGLSACAQPEKAASDGGVLVAAPLAATTPNPAHPAAAPEASTSENAAPFADLQSDTTTPTGSESSDNAHHANKSTIVAVLEECGHQLHNECLRAWTAKANSCPICRQSFNIVNVFDRVGGTKLSTYLVADKKQTFEWDPTGFIFEEEEEDEAVPEVDERPCVVCESSGREELLLLCDNCNAPYHSDCVGLELLPRGEHWYCIECEDFVDWENPQQHQEFVPISAARSAANRSHFFPRTRGAVRRARYHARGDPWRGAWGQFTESVYEALDIDLDYHDTEDDDLEVYRRAEQLREREHREYERWQQRLNIATRAGARDVFQSSMPNPHATVPSVSDPPRETREEIQAWRDLERAKDQENERSSRKRRASPDSGAQSEQQPERKLKRPRTRRLPHVPPHPNTTDTTSSSAGPSAGPSALGASMALPLRPEISIPAAQVPMSRPQPTPIDTAPTFLSSLLQEIKTHPMSDEGNNARGVSINGRTSYIDSSPASSPSPSAFSSPAMPASPGPVERPISPTVPLRSHIAPKYPPANYRPNAGHQHSDSEAEAVRSSRRSAPKRPGAGRSRSQDASSRPMAIRNVPRVSAAQHRSERQYTREGSPTLPLELKESISCIVRGVLKPHWRSKQLTSKQYETINRDVSRKLYNDIAQPGQVSLDDAAKQMYERVAAREVERAVAELTA</sequence>
<evidence type="ECO:0000256" key="2">
    <source>
        <dbReference type="ARBA" id="ARBA00022723"/>
    </source>
</evidence>
<dbReference type="Proteomes" id="UP001201980">
    <property type="component" value="Unassembled WGS sequence"/>
</dbReference>
<feature type="compositionally biased region" description="Basic and acidic residues" evidence="8">
    <location>
        <begin position="563"/>
        <end position="573"/>
    </location>
</feature>
<feature type="coiled-coil region" evidence="7">
    <location>
        <begin position="310"/>
        <end position="337"/>
    </location>
</feature>
<reference evidence="11" key="1">
    <citation type="submission" date="2022-07" db="EMBL/GenBank/DDBJ databases">
        <title>Draft genome sequence of Zalerion maritima ATCC 34329, a (micro)plastics degrading marine fungus.</title>
        <authorList>
            <person name="Paco A."/>
            <person name="Goncalves M.F.M."/>
            <person name="Rocha-Santos T.A.P."/>
            <person name="Alves A."/>
        </authorList>
    </citation>
    <scope>NUCLEOTIDE SEQUENCE</scope>
    <source>
        <strain evidence="11">ATCC 34329</strain>
    </source>
</reference>
<evidence type="ECO:0000256" key="4">
    <source>
        <dbReference type="ARBA" id="ARBA00022786"/>
    </source>
</evidence>
<dbReference type="SUPFAM" id="SSF57850">
    <property type="entry name" value="RING/U-box"/>
    <property type="match status" value="1"/>
</dbReference>
<accession>A0AAD5WUX0</accession>
<dbReference type="InterPro" id="IPR047157">
    <property type="entry name" value="PHRF1/Atg35"/>
</dbReference>
<dbReference type="SMART" id="SM00249">
    <property type="entry name" value="PHD"/>
    <property type="match status" value="1"/>
</dbReference>
<evidence type="ECO:0000256" key="3">
    <source>
        <dbReference type="ARBA" id="ARBA00022771"/>
    </source>
</evidence>
<feature type="domain" description="PHD-type" evidence="9">
    <location>
        <begin position="182"/>
        <end position="231"/>
    </location>
</feature>
<dbReference type="InterPro" id="IPR013083">
    <property type="entry name" value="Znf_RING/FYVE/PHD"/>
</dbReference>
<keyword evidence="3 6" id="KW-0863">Zinc-finger</keyword>
<keyword evidence="4" id="KW-0833">Ubl conjugation pathway</keyword>
<evidence type="ECO:0000313" key="12">
    <source>
        <dbReference type="Proteomes" id="UP001201980"/>
    </source>
</evidence>
<feature type="compositionally biased region" description="Low complexity" evidence="8">
    <location>
        <begin position="510"/>
        <end position="532"/>
    </location>
</feature>
<evidence type="ECO:0000259" key="9">
    <source>
        <dbReference type="PROSITE" id="PS50016"/>
    </source>
</evidence>
<keyword evidence="7" id="KW-0175">Coiled coil</keyword>
<dbReference type="GO" id="GO:0051603">
    <property type="term" value="P:proteolysis involved in protein catabolic process"/>
    <property type="evidence" value="ECO:0007669"/>
    <property type="project" value="UniProtKB-ARBA"/>
</dbReference>
<dbReference type="Gene3D" id="3.30.40.10">
    <property type="entry name" value="Zinc/RING finger domain, C3HC4 (zinc finger)"/>
    <property type="match status" value="2"/>
</dbReference>
<evidence type="ECO:0000259" key="10">
    <source>
        <dbReference type="PROSITE" id="PS50089"/>
    </source>
</evidence>
<dbReference type="PANTHER" id="PTHR12618">
    <property type="entry name" value="PHD AND RING FINGER DOMAIN-CONTAINING PROTEIN 1"/>
    <property type="match status" value="1"/>
</dbReference>
<gene>
    <name evidence="11" type="ORF">MKZ38_004887</name>
</gene>
<keyword evidence="12" id="KW-1185">Reference proteome</keyword>
<comment type="caution">
    <text evidence="11">The sequence shown here is derived from an EMBL/GenBank/DDBJ whole genome shotgun (WGS) entry which is preliminary data.</text>
</comment>
<feature type="domain" description="RING-type" evidence="10">
    <location>
        <begin position="106"/>
        <end position="130"/>
    </location>
</feature>
<dbReference type="Pfam" id="PF12678">
    <property type="entry name" value="zf-rbx1"/>
    <property type="match status" value="1"/>
</dbReference>
<dbReference type="SMART" id="SM00184">
    <property type="entry name" value="RING"/>
    <property type="match status" value="2"/>
</dbReference>
<dbReference type="InterPro" id="IPR019786">
    <property type="entry name" value="Zinc_finger_PHD-type_CS"/>
</dbReference>
<dbReference type="InterPro" id="IPR024766">
    <property type="entry name" value="Znf_RING_H2"/>
</dbReference>